<keyword evidence="1" id="KW-0677">Repeat</keyword>
<dbReference type="PROSITE" id="PS50297">
    <property type="entry name" value="ANK_REP_REGION"/>
    <property type="match status" value="2"/>
</dbReference>
<feature type="repeat" description="ANK" evidence="4">
    <location>
        <begin position="63"/>
        <end position="96"/>
    </location>
</feature>
<gene>
    <name evidence="6" type="primary">LOC105908727</name>
</gene>
<evidence type="ECO:0000313" key="5">
    <source>
        <dbReference type="Proteomes" id="UP000515152"/>
    </source>
</evidence>
<evidence type="ECO:0000256" key="2">
    <source>
        <dbReference type="ARBA" id="ARBA00023043"/>
    </source>
</evidence>
<dbReference type="InterPro" id="IPR002110">
    <property type="entry name" value="Ankyrin_rpt"/>
</dbReference>
<keyword evidence="5" id="KW-1185">Reference proteome</keyword>
<dbReference type="InterPro" id="IPR036770">
    <property type="entry name" value="Ankyrin_rpt-contain_sf"/>
</dbReference>
<evidence type="ECO:0000256" key="4">
    <source>
        <dbReference type="PROSITE-ProRule" id="PRU00023"/>
    </source>
</evidence>
<evidence type="ECO:0000256" key="1">
    <source>
        <dbReference type="ARBA" id="ARBA00022737"/>
    </source>
</evidence>
<evidence type="ECO:0000256" key="3">
    <source>
        <dbReference type="ARBA" id="ARBA00038122"/>
    </source>
</evidence>
<evidence type="ECO:0000313" key="6">
    <source>
        <dbReference type="RefSeq" id="XP_031419824.1"/>
    </source>
</evidence>
<sequence length="164" mass="18141">MDPLERDWLRCAALGDAPALRHLLLQDPTLASRKTALHWAAKQGRLETVDMMARAGADVNFRSGYTALHLAALHGHAHIVQLLIDNYGAKANIRDYHGKMAVHYWTGSTDVFNKPGSQSGGKWSRGRRGGQRYPQFSSLLLSRSRSQGLLNMELAPSPQDSQPL</sequence>
<dbReference type="KEGG" id="char:105908727"/>
<feature type="repeat" description="ANK" evidence="4">
    <location>
        <begin position="32"/>
        <end position="64"/>
    </location>
</feature>
<dbReference type="SMART" id="SM00248">
    <property type="entry name" value="ANK"/>
    <property type="match status" value="2"/>
</dbReference>
<dbReference type="OrthoDB" id="60433at2759"/>
<dbReference type="RefSeq" id="XP_031419824.1">
    <property type="nucleotide sequence ID" value="XM_031563964.1"/>
</dbReference>
<comment type="similarity">
    <text evidence="3">Belongs to the SOWAH family.</text>
</comment>
<dbReference type="Pfam" id="PF12796">
    <property type="entry name" value="Ank_2"/>
    <property type="match status" value="1"/>
</dbReference>
<protein>
    <submittedName>
        <fullName evidence="6">Ankyrin repeat domain-containing protein SOWAHC</fullName>
    </submittedName>
</protein>
<dbReference type="PROSITE" id="PS50088">
    <property type="entry name" value="ANK_REPEAT"/>
    <property type="match status" value="2"/>
</dbReference>
<reference evidence="6" key="1">
    <citation type="submission" date="2025-08" db="UniProtKB">
        <authorList>
            <consortium name="RefSeq"/>
        </authorList>
    </citation>
    <scope>IDENTIFICATION</scope>
</reference>
<dbReference type="SUPFAM" id="SSF48403">
    <property type="entry name" value="Ankyrin repeat"/>
    <property type="match status" value="1"/>
</dbReference>
<name>A0A6P8F4L6_CLUHA</name>
<accession>A0A6P8F4L6</accession>
<dbReference type="GeneID" id="105908727"/>
<organism evidence="5 6">
    <name type="scientific">Clupea harengus</name>
    <name type="common">Atlantic herring</name>
    <dbReference type="NCBI Taxonomy" id="7950"/>
    <lineage>
        <taxon>Eukaryota</taxon>
        <taxon>Metazoa</taxon>
        <taxon>Chordata</taxon>
        <taxon>Craniata</taxon>
        <taxon>Vertebrata</taxon>
        <taxon>Euteleostomi</taxon>
        <taxon>Actinopterygii</taxon>
        <taxon>Neopterygii</taxon>
        <taxon>Teleostei</taxon>
        <taxon>Clupei</taxon>
        <taxon>Clupeiformes</taxon>
        <taxon>Clupeoidei</taxon>
        <taxon>Clupeidae</taxon>
        <taxon>Clupea</taxon>
    </lineage>
</organism>
<dbReference type="PANTHER" id="PTHR14491:SF9">
    <property type="entry name" value="ANKYRIN REPEAT DOMAIN-CONTAINING PROTEIN SOWAHB-LIKE"/>
    <property type="match status" value="1"/>
</dbReference>
<keyword evidence="2 4" id="KW-0040">ANK repeat</keyword>
<dbReference type="Proteomes" id="UP000515152">
    <property type="component" value="Chromosome 3"/>
</dbReference>
<proteinExistence type="inferred from homology"/>
<dbReference type="Gene3D" id="1.25.40.20">
    <property type="entry name" value="Ankyrin repeat-containing domain"/>
    <property type="match status" value="1"/>
</dbReference>
<dbReference type="PANTHER" id="PTHR14491">
    <property type="entry name" value="SOSONDOWAH, ISOFORM G"/>
    <property type="match status" value="1"/>
</dbReference>
<dbReference type="AlphaFoldDB" id="A0A6P8F4L6"/>